<dbReference type="Proteomes" id="UP001243330">
    <property type="component" value="Unassembled WGS sequence"/>
</dbReference>
<proteinExistence type="predicted"/>
<sequence length="64" mass="7433">MDYSGAGRREALRRRRIWPAGELEADRRTDTLTLPTYLVFSAAERECCVVSVMWFIVADNAFHR</sequence>
<dbReference type="AlphaFoldDB" id="A0AAD9B0I5"/>
<protein>
    <submittedName>
        <fullName evidence="1">Uncharacterized protein</fullName>
    </submittedName>
</protein>
<evidence type="ECO:0000313" key="2">
    <source>
        <dbReference type="Proteomes" id="UP001243330"/>
    </source>
</evidence>
<comment type="caution">
    <text evidence="1">The sequence shown here is derived from an EMBL/GenBank/DDBJ whole genome shotgun (WGS) entry which is preliminary data.</text>
</comment>
<dbReference type="EMBL" id="JAQOWY010000001">
    <property type="protein sequence ID" value="KAK1857262.1"/>
    <property type="molecule type" value="Genomic_DNA"/>
</dbReference>
<gene>
    <name evidence="1" type="ORF">CCHR01_00043</name>
</gene>
<evidence type="ECO:0000313" key="1">
    <source>
        <dbReference type="EMBL" id="KAK1857262.1"/>
    </source>
</evidence>
<name>A0AAD9B0I5_9PEZI</name>
<accession>A0AAD9B0I5</accession>
<keyword evidence="2" id="KW-1185">Reference proteome</keyword>
<organism evidence="1 2">
    <name type="scientific">Colletotrichum chrysophilum</name>
    <dbReference type="NCBI Taxonomy" id="1836956"/>
    <lineage>
        <taxon>Eukaryota</taxon>
        <taxon>Fungi</taxon>
        <taxon>Dikarya</taxon>
        <taxon>Ascomycota</taxon>
        <taxon>Pezizomycotina</taxon>
        <taxon>Sordariomycetes</taxon>
        <taxon>Hypocreomycetidae</taxon>
        <taxon>Glomerellales</taxon>
        <taxon>Glomerellaceae</taxon>
        <taxon>Colletotrichum</taxon>
        <taxon>Colletotrichum gloeosporioides species complex</taxon>
    </lineage>
</organism>
<reference evidence="1" key="1">
    <citation type="submission" date="2023-01" db="EMBL/GenBank/DDBJ databases">
        <title>Colletotrichum chrysophilum M932 genome sequence.</title>
        <authorList>
            <person name="Baroncelli R."/>
        </authorList>
    </citation>
    <scope>NUCLEOTIDE SEQUENCE</scope>
    <source>
        <strain evidence="1">M932</strain>
    </source>
</reference>